<evidence type="ECO:0000313" key="2">
    <source>
        <dbReference type="EMBL" id="ADG66815.1"/>
    </source>
</evidence>
<dbReference type="OrthoDB" id="1353528at2"/>
<dbReference type="Pfam" id="PF09346">
    <property type="entry name" value="SMI1_KNR4"/>
    <property type="match status" value="1"/>
</dbReference>
<dbReference type="RefSeq" id="WP_013109246.1">
    <property type="nucleotide sequence ID" value="NC_014148.1"/>
</dbReference>
<dbReference type="EMBL" id="CP001744">
    <property type="protein sequence ID" value="ADG66815.1"/>
    <property type="molecule type" value="Genomic_DNA"/>
</dbReference>
<dbReference type="Gene3D" id="3.40.1580.10">
    <property type="entry name" value="SMI1/KNR4-like"/>
    <property type="match status" value="1"/>
</dbReference>
<gene>
    <name evidence="2" type="ordered locus">Plim_0971</name>
</gene>
<dbReference type="KEGG" id="plm:Plim_0971"/>
<dbReference type="HOGENOM" id="CLU_157201_0_0_0"/>
<evidence type="ECO:0000259" key="1">
    <source>
        <dbReference type="Pfam" id="PF09346"/>
    </source>
</evidence>
<reference evidence="2 3" key="1">
    <citation type="journal article" date="2010" name="Stand. Genomic Sci.">
        <title>Complete genome sequence of Planctomyces limnophilus type strain (Mu 290).</title>
        <authorList>
            <person name="Labutti K."/>
            <person name="Sikorski J."/>
            <person name="Schneider S."/>
            <person name="Nolan M."/>
            <person name="Lucas S."/>
            <person name="Glavina Del Rio T."/>
            <person name="Tice H."/>
            <person name="Cheng J.F."/>
            <person name="Goodwin L."/>
            <person name="Pitluck S."/>
            <person name="Liolios K."/>
            <person name="Ivanova N."/>
            <person name="Mavromatis K."/>
            <person name="Mikhailova N."/>
            <person name="Pati A."/>
            <person name="Chen A."/>
            <person name="Palaniappan K."/>
            <person name="Land M."/>
            <person name="Hauser L."/>
            <person name="Chang Y.J."/>
            <person name="Jeffries C.D."/>
            <person name="Tindall B.J."/>
            <person name="Rohde M."/>
            <person name="Goker M."/>
            <person name="Woyke T."/>
            <person name="Bristow J."/>
            <person name="Eisen J.A."/>
            <person name="Markowitz V."/>
            <person name="Hugenholtz P."/>
            <person name="Kyrpides N.C."/>
            <person name="Klenk H.P."/>
            <person name="Lapidus A."/>
        </authorList>
    </citation>
    <scope>NUCLEOTIDE SEQUENCE [LARGE SCALE GENOMIC DNA]</scope>
    <source>
        <strain evidence="3">ATCC 43296 / DSM 3776 / IFAM 1008 / Mu 290</strain>
    </source>
</reference>
<proteinExistence type="predicted"/>
<accession>D5ST47</accession>
<name>D5ST47_PLAL2</name>
<dbReference type="STRING" id="521674.Plim_0971"/>
<sequence length="134" mass="15248">MPFPVDEKWIRQTEQKLGVRFPASFVTAMVQKNGGTVRTRIDHFELFPILDESDRKLIQRTCSSIDRETTTARKDWYAFPTDAVAIGANGGGDLLVLIPMSEHPDTLQHSVYWWDHETGEIELIADDFGDLPKT</sequence>
<dbReference type="SUPFAM" id="SSF160631">
    <property type="entry name" value="SMI1/KNR4-like"/>
    <property type="match status" value="1"/>
</dbReference>
<dbReference type="InterPro" id="IPR037883">
    <property type="entry name" value="Knr4/Smi1-like_sf"/>
</dbReference>
<dbReference type="AlphaFoldDB" id="D5ST47"/>
<evidence type="ECO:0000313" key="3">
    <source>
        <dbReference type="Proteomes" id="UP000002220"/>
    </source>
</evidence>
<dbReference type="InterPro" id="IPR018958">
    <property type="entry name" value="Knr4/Smi1-like_dom"/>
</dbReference>
<dbReference type="eggNOG" id="ENOG50320YH">
    <property type="taxonomic scope" value="Bacteria"/>
</dbReference>
<protein>
    <recommendedName>
        <fullName evidence="1">Knr4/Smi1-like domain-containing protein</fullName>
    </recommendedName>
</protein>
<dbReference type="Proteomes" id="UP000002220">
    <property type="component" value="Chromosome"/>
</dbReference>
<keyword evidence="3" id="KW-1185">Reference proteome</keyword>
<feature type="domain" description="Knr4/Smi1-like" evidence="1">
    <location>
        <begin position="4"/>
        <end position="130"/>
    </location>
</feature>
<organism evidence="2 3">
    <name type="scientific">Planctopirus limnophila (strain ATCC 43296 / DSM 3776 / IFAM 1008 / Mu 290)</name>
    <name type="common">Planctomyces limnophilus</name>
    <dbReference type="NCBI Taxonomy" id="521674"/>
    <lineage>
        <taxon>Bacteria</taxon>
        <taxon>Pseudomonadati</taxon>
        <taxon>Planctomycetota</taxon>
        <taxon>Planctomycetia</taxon>
        <taxon>Planctomycetales</taxon>
        <taxon>Planctomycetaceae</taxon>
        <taxon>Planctopirus</taxon>
    </lineage>
</organism>